<evidence type="ECO:0000313" key="3">
    <source>
        <dbReference type="Proteomes" id="UP000019322"/>
    </source>
</evidence>
<proteinExistence type="predicted"/>
<sequence length="424" mass="47266">MSHLTSREGYTHLIERLNHFPLGAPPSQTLHKILSLLFTPKEAELVALLPIKPFKAEIAAQSWSVSVLEAHKILDTLCSKALLIDIEQEGSSTYVLPPPMAGFFEFSLMRTGGHVDQKLISELFYQYLSVEEEFIKALFTGETKPGRTFVNENALSPQNSLYVLDYERASHIIESSKFMGVGLCYCRHKKQHLGTACDAPLEICMTFGHTAHSLSKHGYTRLVEKSEGLELLEQAREYKLVQFGENAQNGVNFICNCCSCCCEALTAARRFAFLNPVETTNFLPQMDLITCHGCSQCAQACPVEAISMVSAHDPQKPKRLKATLDESRCLGCGICVTACKDHVISLKERAKRIITPVNAAHKTVMMAIERGKLQDLIFDNHALWNHRAMAAILGVLLKLPPIKQIMASEQIKSRYFAKLLADIK</sequence>
<feature type="domain" description="4Fe-4S ferredoxin-type" evidence="1">
    <location>
        <begin position="282"/>
        <end position="311"/>
    </location>
</feature>
<dbReference type="Proteomes" id="UP000019322">
    <property type="component" value="Chromosome"/>
</dbReference>
<reference evidence="2 3" key="1">
    <citation type="journal article" date="2014" name="Environ. Microbiol.">
        <title>Insights into organohalide respiration and the versatile catabolism of Sulfurospirillum multivorans gained from comparative genomics and physiological studies.</title>
        <authorList>
            <person name="Goris T."/>
            <person name="Schubert T."/>
            <person name="Gadkari J."/>
            <person name="Wubet T."/>
            <person name="Tarkka M."/>
            <person name="Buscot F."/>
            <person name="Adrian L."/>
            <person name="Diekert G."/>
        </authorList>
    </citation>
    <scope>NUCLEOTIDE SEQUENCE [LARGE SCALE GENOMIC DNA]</scope>
    <source>
        <strain evidence="3">DM 12446 / JCM 15788 / NBRC 109480</strain>
    </source>
</reference>
<gene>
    <name evidence="2" type="ORF">SMUL_1465</name>
</gene>
<feature type="domain" description="4Fe-4S ferredoxin-type" evidence="1">
    <location>
        <begin position="320"/>
        <end position="349"/>
    </location>
</feature>
<protein>
    <submittedName>
        <fullName evidence="2">4Fe4S ferredoxin domain-containing protein</fullName>
    </submittedName>
</protein>
<dbReference type="Pfam" id="PF12838">
    <property type="entry name" value="Fer4_7"/>
    <property type="match status" value="1"/>
</dbReference>
<dbReference type="RefSeq" id="WP_025344600.1">
    <property type="nucleotide sequence ID" value="NZ_CP007201.1"/>
</dbReference>
<evidence type="ECO:0000259" key="1">
    <source>
        <dbReference type="PROSITE" id="PS51379"/>
    </source>
</evidence>
<dbReference type="AlphaFoldDB" id="A0AA86AKZ8"/>
<name>A0AA86AKZ8_SULMK</name>
<evidence type="ECO:0000313" key="2">
    <source>
        <dbReference type="EMBL" id="AHJ12725.1"/>
    </source>
</evidence>
<dbReference type="EMBL" id="CP007201">
    <property type="protein sequence ID" value="AHJ12725.1"/>
    <property type="molecule type" value="Genomic_DNA"/>
</dbReference>
<dbReference type="KEGG" id="smul:SMUL_1465"/>
<dbReference type="PROSITE" id="PS51379">
    <property type="entry name" value="4FE4S_FER_2"/>
    <property type="match status" value="2"/>
</dbReference>
<organism evidence="2 3">
    <name type="scientific">Sulfurospirillum multivorans (strain DM 12446 / JCM 15788 / NBRC 109480)</name>
    <dbReference type="NCBI Taxonomy" id="1150621"/>
    <lineage>
        <taxon>Bacteria</taxon>
        <taxon>Pseudomonadati</taxon>
        <taxon>Campylobacterota</taxon>
        <taxon>Epsilonproteobacteria</taxon>
        <taxon>Campylobacterales</taxon>
        <taxon>Sulfurospirillaceae</taxon>
        <taxon>Sulfurospirillum</taxon>
    </lineage>
</organism>
<accession>A0AA86AKZ8</accession>
<dbReference type="Gene3D" id="3.30.70.3270">
    <property type="match status" value="1"/>
</dbReference>
<dbReference type="InterPro" id="IPR017896">
    <property type="entry name" value="4Fe4S_Fe-S-bd"/>
</dbReference>
<dbReference type="SUPFAM" id="SSF54862">
    <property type="entry name" value="4Fe-4S ferredoxins"/>
    <property type="match status" value="1"/>
</dbReference>